<dbReference type="AlphaFoldDB" id="A0A8S4A6R3"/>
<dbReference type="SMART" id="SM00034">
    <property type="entry name" value="CLECT"/>
    <property type="match status" value="1"/>
</dbReference>
<dbReference type="CDD" id="cd00037">
    <property type="entry name" value="CLECT"/>
    <property type="match status" value="1"/>
</dbReference>
<feature type="domain" description="C-type lectin" evidence="1">
    <location>
        <begin position="55"/>
        <end position="176"/>
    </location>
</feature>
<reference evidence="2" key="1">
    <citation type="submission" date="2021-04" db="EMBL/GenBank/DDBJ databases">
        <authorList>
            <consortium name="Molecular Ecology Group"/>
        </authorList>
    </citation>
    <scope>NUCLEOTIDE SEQUENCE</scope>
</reference>
<dbReference type="InterPro" id="IPR050801">
    <property type="entry name" value="Ca-Dep_Lectins_ImmuneDev"/>
</dbReference>
<dbReference type="PANTHER" id="PTHR22801">
    <property type="entry name" value="LITHOSTATHINE"/>
    <property type="match status" value="1"/>
</dbReference>
<dbReference type="InterPro" id="IPR001304">
    <property type="entry name" value="C-type_lectin-like"/>
</dbReference>
<dbReference type="InterPro" id="IPR016187">
    <property type="entry name" value="CTDL_fold"/>
</dbReference>
<dbReference type="PANTHER" id="PTHR22801:SF63">
    <property type="entry name" value="C-TYPE LECTIN DOMAIN-CONTAINING PROTEIN"/>
    <property type="match status" value="1"/>
</dbReference>
<name>A0A8S4A6R3_9EUPU</name>
<dbReference type="SUPFAM" id="SSF56436">
    <property type="entry name" value="C-type lectin-like"/>
    <property type="match status" value="1"/>
</dbReference>
<dbReference type="Pfam" id="PF00059">
    <property type="entry name" value="Lectin_C"/>
    <property type="match status" value="1"/>
</dbReference>
<sequence>MCLAEYNNCFGITYNTSTEACTPNVSNIISPGQELFYHIRVCNEAMGFQLYTSGSLAQCFYISNEVINFTSAREICEARNSRMFMVKSSEKLDLLRLMVRTITQSQTWVGLTDIATEGNFVWADGESTANVSLPIPWDEGQPDDADNEEDCVEMGKSSVDFINDLQCYKTSRFICEAELSAY</sequence>
<dbReference type="Proteomes" id="UP000678393">
    <property type="component" value="Unassembled WGS sequence"/>
</dbReference>
<dbReference type="OrthoDB" id="6068836at2759"/>
<dbReference type="Gene3D" id="3.10.100.10">
    <property type="entry name" value="Mannose-Binding Protein A, subunit A"/>
    <property type="match status" value="1"/>
</dbReference>
<dbReference type="PROSITE" id="PS50041">
    <property type="entry name" value="C_TYPE_LECTIN_2"/>
    <property type="match status" value="1"/>
</dbReference>
<organism evidence="2 3">
    <name type="scientific">Candidula unifasciata</name>
    <dbReference type="NCBI Taxonomy" id="100452"/>
    <lineage>
        <taxon>Eukaryota</taxon>
        <taxon>Metazoa</taxon>
        <taxon>Spiralia</taxon>
        <taxon>Lophotrochozoa</taxon>
        <taxon>Mollusca</taxon>
        <taxon>Gastropoda</taxon>
        <taxon>Heterobranchia</taxon>
        <taxon>Euthyneura</taxon>
        <taxon>Panpulmonata</taxon>
        <taxon>Eupulmonata</taxon>
        <taxon>Stylommatophora</taxon>
        <taxon>Helicina</taxon>
        <taxon>Helicoidea</taxon>
        <taxon>Geomitridae</taxon>
        <taxon>Candidula</taxon>
    </lineage>
</organism>
<gene>
    <name evidence="2" type="ORF">CUNI_LOCUS21490</name>
</gene>
<keyword evidence="3" id="KW-1185">Reference proteome</keyword>
<dbReference type="InterPro" id="IPR016186">
    <property type="entry name" value="C-type_lectin-like/link_sf"/>
</dbReference>
<dbReference type="EMBL" id="CAJHNH020008472">
    <property type="protein sequence ID" value="CAG5135932.1"/>
    <property type="molecule type" value="Genomic_DNA"/>
</dbReference>
<accession>A0A8S4A6R3</accession>
<proteinExistence type="predicted"/>
<evidence type="ECO:0000313" key="2">
    <source>
        <dbReference type="EMBL" id="CAG5135932.1"/>
    </source>
</evidence>
<comment type="caution">
    <text evidence="2">The sequence shown here is derived from an EMBL/GenBank/DDBJ whole genome shotgun (WGS) entry which is preliminary data.</text>
</comment>
<evidence type="ECO:0000259" key="1">
    <source>
        <dbReference type="PROSITE" id="PS50041"/>
    </source>
</evidence>
<protein>
    <recommendedName>
        <fullName evidence="1">C-type lectin domain-containing protein</fullName>
    </recommendedName>
</protein>
<evidence type="ECO:0000313" key="3">
    <source>
        <dbReference type="Proteomes" id="UP000678393"/>
    </source>
</evidence>